<keyword evidence="4 8" id="KW-1003">Cell membrane</keyword>
<evidence type="ECO:0000256" key="8">
    <source>
        <dbReference type="RuleBase" id="RU363041"/>
    </source>
</evidence>
<evidence type="ECO:0000256" key="4">
    <source>
        <dbReference type="ARBA" id="ARBA00022475"/>
    </source>
</evidence>
<comment type="subcellular location">
    <subcellularLocation>
        <location evidence="1 8">Cell membrane</location>
        <topology evidence="1 8">Multi-pass membrane protein</topology>
    </subcellularLocation>
</comment>
<keyword evidence="5 8" id="KW-0812">Transmembrane</keyword>
<dbReference type="GO" id="GO:0005886">
    <property type="term" value="C:plasma membrane"/>
    <property type="evidence" value="ECO:0007669"/>
    <property type="project" value="UniProtKB-SubCell"/>
</dbReference>
<evidence type="ECO:0000313" key="9">
    <source>
        <dbReference type="EMBL" id="MCK8787020.1"/>
    </source>
</evidence>
<dbReference type="InterPro" id="IPR052017">
    <property type="entry name" value="TSUP"/>
</dbReference>
<name>A0A9X2BZH2_9PROT</name>
<organism evidence="9 10">
    <name type="scientific">Roseomonas acroporae</name>
    <dbReference type="NCBI Taxonomy" id="2937791"/>
    <lineage>
        <taxon>Bacteria</taxon>
        <taxon>Pseudomonadati</taxon>
        <taxon>Pseudomonadota</taxon>
        <taxon>Alphaproteobacteria</taxon>
        <taxon>Acetobacterales</taxon>
        <taxon>Roseomonadaceae</taxon>
        <taxon>Roseomonas</taxon>
    </lineage>
</organism>
<evidence type="ECO:0000256" key="2">
    <source>
        <dbReference type="ARBA" id="ARBA00009142"/>
    </source>
</evidence>
<dbReference type="PANTHER" id="PTHR30269:SF37">
    <property type="entry name" value="MEMBRANE TRANSPORTER PROTEIN"/>
    <property type="match status" value="1"/>
</dbReference>
<dbReference type="PANTHER" id="PTHR30269">
    <property type="entry name" value="TRANSMEMBRANE PROTEIN YFCA"/>
    <property type="match status" value="1"/>
</dbReference>
<evidence type="ECO:0000256" key="7">
    <source>
        <dbReference type="ARBA" id="ARBA00023136"/>
    </source>
</evidence>
<dbReference type="AlphaFoldDB" id="A0A9X2BZH2"/>
<evidence type="ECO:0000256" key="1">
    <source>
        <dbReference type="ARBA" id="ARBA00004651"/>
    </source>
</evidence>
<gene>
    <name evidence="9" type="ORF">M0638_21840</name>
</gene>
<feature type="transmembrane region" description="Helical" evidence="8">
    <location>
        <begin position="227"/>
        <end position="250"/>
    </location>
</feature>
<sequence length="254" mass="25998">MIAGAALPPAALLGTGFAMVFLAGLIRGFTGFGFSIAAVPLLSLVMPPAEAVPIVLLLQLCVSLNGLGEATRLCDWGSIRMLALGAAVATPVGIWGLAQLPATPVRLVIAAIVLAAVLLLGRGLRLAALPRGAGVLPFGMLSGLFNGLAGMPGPPVIAFYLASPLGTGAARASMIVFFLATSVFGLVPLALLRMLSWPIALAALLGFPAVWFGSWLGALLYRRSPEGHYRVVALTLLTVTALLAATRALLDLVA</sequence>
<keyword evidence="7 8" id="KW-0472">Membrane</keyword>
<accession>A0A9X2BZH2</accession>
<keyword evidence="10" id="KW-1185">Reference proteome</keyword>
<feature type="transmembrane region" description="Helical" evidence="8">
    <location>
        <begin position="104"/>
        <end position="121"/>
    </location>
</feature>
<evidence type="ECO:0000256" key="3">
    <source>
        <dbReference type="ARBA" id="ARBA00022448"/>
    </source>
</evidence>
<dbReference type="Pfam" id="PF01925">
    <property type="entry name" value="TauE"/>
    <property type="match status" value="1"/>
</dbReference>
<reference evidence="9" key="1">
    <citation type="submission" date="2022-04" db="EMBL/GenBank/DDBJ databases">
        <title>Roseomonas acroporae sp. nov., isolated from coral Acropora digitifera.</title>
        <authorList>
            <person name="Sun H."/>
        </authorList>
    </citation>
    <scope>NUCLEOTIDE SEQUENCE</scope>
    <source>
        <strain evidence="9">NAR14</strain>
    </source>
</reference>
<protein>
    <recommendedName>
        <fullName evidence="8">Probable membrane transporter protein</fullName>
    </recommendedName>
</protein>
<dbReference type="RefSeq" id="WP_248669075.1">
    <property type="nucleotide sequence ID" value="NZ_JALPRX010000103.1"/>
</dbReference>
<evidence type="ECO:0000256" key="5">
    <source>
        <dbReference type="ARBA" id="ARBA00022692"/>
    </source>
</evidence>
<evidence type="ECO:0000256" key="6">
    <source>
        <dbReference type="ARBA" id="ARBA00022989"/>
    </source>
</evidence>
<dbReference type="Proteomes" id="UP001139516">
    <property type="component" value="Unassembled WGS sequence"/>
</dbReference>
<comment type="caution">
    <text evidence="9">The sequence shown here is derived from an EMBL/GenBank/DDBJ whole genome shotgun (WGS) entry which is preliminary data.</text>
</comment>
<dbReference type="InterPro" id="IPR002781">
    <property type="entry name" value="TM_pro_TauE-like"/>
</dbReference>
<evidence type="ECO:0000313" key="10">
    <source>
        <dbReference type="Proteomes" id="UP001139516"/>
    </source>
</evidence>
<comment type="similarity">
    <text evidence="2 8">Belongs to the 4-toluene sulfonate uptake permease (TSUP) (TC 2.A.102) family.</text>
</comment>
<keyword evidence="6 8" id="KW-1133">Transmembrane helix</keyword>
<feature type="transmembrane region" description="Helical" evidence="8">
    <location>
        <begin position="172"/>
        <end position="192"/>
    </location>
</feature>
<keyword evidence="3" id="KW-0813">Transport</keyword>
<dbReference type="EMBL" id="JALPRX010000103">
    <property type="protein sequence ID" value="MCK8787020.1"/>
    <property type="molecule type" value="Genomic_DNA"/>
</dbReference>
<feature type="transmembrane region" description="Helical" evidence="8">
    <location>
        <begin position="12"/>
        <end position="39"/>
    </location>
</feature>
<feature type="transmembrane region" description="Helical" evidence="8">
    <location>
        <begin position="133"/>
        <end position="152"/>
    </location>
</feature>
<feature type="transmembrane region" description="Helical" evidence="8">
    <location>
        <begin position="199"/>
        <end position="221"/>
    </location>
</feature>
<proteinExistence type="inferred from homology"/>
<feature type="transmembrane region" description="Helical" evidence="8">
    <location>
        <begin position="79"/>
        <end position="98"/>
    </location>
</feature>